<reference evidence="3 4" key="1">
    <citation type="submission" date="2020-10" db="EMBL/GenBank/DDBJ databases">
        <title>Campylobacter and Helicobacter PacBio genomes.</title>
        <authorList>
            <person name="Lane C."/>
        </authorList>
    </citation>
    <scope>NUCLEOTIDE SEQUENCE [LARGE SCALE GENOMIC DNA]</scope>
    <source>
        <strain evidence="3 4">2016D-0077</strain>
    </source>
</reference>
<dbReference type="AlphaFoldDB" id="A0A7M1LGJ3"/>
<evidence type="ECO:0000259" key="2">
    <source>
        <dbReference type="Pfam" id="PF05707"/>
    </source>
</evidence>
<organism evidence="3 4">
    <name type="scientific">Campylobacter corcagiensis</name>
    <dbReference type="NCBI Taxonomy" id="1448857"/>
    <lineage>
        <taxon>Bacteria</taxon>
        <taxon>Pseudomonadati</taxon>
        <taxon>Campylobacterota</taxon>
        <taxon>Epsilonproteobacteria</taxon>
        <taxon>Campylobacterales</taxon>
        <taxon>Campylobacteraceae</taxon>
        <taxon>Campylobacter</taxon>
    </lineage>
</organism>
<keyword evidence="4" id="KW-1185">Reference proteome</keyword>
<dbReference type="OrthoDB" id="9800070at2"/>
<evidence type="ECO:0000313" key="3">
    <source>
        <dbReference type="EMBL" id="QOQ87144.1"/>
    </source>
</evidence>
<name>A0A7M1LGJ3_9BACT</name>
<feature type="transmembrane region" description="Helical" evidence="1">
    <location>
        <begin position="219"/>
        <end position="237"/>
    </location>
</feature>
<evidence type="ECO:0000256" key="1">
    <source>
        <dbReference type="SAM" id="Phobius"/>
    </source>
</evidence>
<dbReference type="RefSeq" id="WP_025803501.1">
    <property type="nucleotide sequence ID" value="NZ_CP053842.1"/>
</dbReference>
<dbReference type="Gene3D" id="3.40.50.300">
    <property type="entry name" value="P-loop containing nucleotide triphosphate hydrolases"/>
    <property type="match status" value="1"/>
</dbReference>
<proteinExistence type="predicted"/>
<dbReference type="InterPro" id="IPR008900">
    <property type="entry name" value="Zot_N"/>
</dbReference>
<keyword evidence="1" id="KW-0472">Membrane</keyword>
<accession>A0A7M1LGJ3</accession>
<keyword evidence="1" id="KW-1133">Transmembrane helix</keyword>
<sequence>MLSLILGPPRSGKTYKAVKDINDEYKKYLSNTSKYRNIYCNIGGFKFELFDGFVKKFDKLDFINAVNEENLLNKQYETGFISVGNDYDSYALKNGIYEDYHHCLIVLDEAYNVFDKKFNDSLGRFLSYHGHFGIDVVFLLQSKRQTNREYLVHTELMYVAQPSGKRLLSKVFRYKVYSTCDPKRDNLIKTDNIKFDSKISEIYNSGSTQIYKSYATGKIFMLIVLAIILYFGFKFIGPPKLENDKAKKDEFISEIYVSDKNQTLEISNYKETIKDENLLLNERRIYEKITCFPSSCKFRSYSLNLTLDSFLLLLADSKCSIVLTDKKSSNYIDYYVSCPAEFIGFLSKFSGDDNFYKGSQNENYTKNYNSFDFR</sequence>
<dbReference type="Pfam" id="PF05707">
    <property type="entry name" value="Zot"/>
    <property type="match status" value="1"/>
</dbReference>
<feature type="domain" description="Zona occludens toxin N-terminal" evidence="2">
    <location>
        <begin position="1"/>
        <end position="208"/>
    </location>
</feature>
<evidence type="ECO:0000313" key="4">
    <source>
        <dbReference type="Proteomes" id="UP000594749"/>
    </source>
</evidence>
<protein>
    <recommendedName>
        <fullName evidence="2">Zona occludens toxin N-terminal domain-containing protein</fullName>
    </recommendedName>
</protein>
<dbReference type="Proteomes" id="UP000594749">
    <property type="component" value="Chromosome"/>
</dbReference>
<dbReference type="InterPro" id="IPR027417">
    <property type="entry name" value="P-loop_NTPase"/>
</dbReference>
<dbReference type="SUPFAM" id="SSF52540">
    <property type="entry name" value="P-loop containing nucleoside triphosphate hydrolases"/>
    <property type="match status" value="1"/>
</dbReference>
<dbReference type="EMBL" id="CP063078">
    <property type="protein sequence ID" value="QOQ87144.1"/>
    <property type="molecule type" value="Genomic_DNA"/>
</dbReference>
<keyword evidence="1" id="KW-0812">Transmembrane</keyword>
<gene>
    <name evidence="3" type="ORF">IMC76_08005</name>
</gene>